<keyword evidence="3" id="KW-1185">Reference proteome</keyword>
<dbReference type="Proteomes" id="UP000324091">
    <property type="component" value="Chromosome 5"/>
</dbReference>
<evidence type="ECO:0000313" key="2">
    <source>
        <dbReference type="EMBL" id="TWW60560.1"/>
    </source>
</evidence>
<dbReference type="EMBL" id="RHFK02000018">
    <property type="protein sequence ID" value="TWW60560.1"/>
    <property type="molecule type" value="Genomic_DNA"/>
</dbReference>
<protein>
    <submittedName>
        <fullName evidence="2">Uncharacterized protein</fullName>
    </submittedName>
</protein>
<dbReference type="AlphaFoldDB" id="A0A5C6N4B9"/>
<evidence type="ECO:0000256" key="1">
    <source>
        <dbReference type="SAM" id="MobiDB-lite"/>
    </source>
</evidence>
<name>A0A5C6N4B9_9TELE</name>
<evidence type="ECO:0000313" key="3">
    <source>
        <dbReference type="Proteomes" id="UP000324091"/>
    </source>
</evidence>
<organism evidence="2 3">
    <name type="scientific">Takifugu flavidus</name>
    <name type="common">sansaifugu</name>
    <dbReference type="NCBI Taxonomy" id="433684"/>
    <lineage>
        <taxon>Eukaryota</taxon>
        <taxon>Metazoa</taxon>
        <taxon>Chordata</taxon>
        <taxon>Craniata</taxon>
        <taxon>Vertebrata</taxon>
        <taxon>Euteleostomi</taxon>
        <taxon>Actinopterygii</taxon>
        <taxon>Neopterygii</taxon>
        <taxon>Teleostei</taxon>
        <taxon>Neoteleostei</taxon>
        <taxon>Acanthomorphata</taxon>
        <taxon>Eupercaria</taxon>
        <taxon>Tetraodontiformes</taxon>
        <taxon>Tetradontoidea</taxon>
        <taxon>Tetraodontidae</taxon>
        <taxon>Takifugu</taxon>
    </lineage>
</organism>
<proteinExistence type="predicted"/>
<feature type="region of interest" description="Disordered" evidence="1">
    <location>
        <begin position="1"/>
        <end position="21"/>
    </location>
</feature>
<comment type="caution">
    <text evidence="2">The sequence shown here is derived from an EMBL/GenBank/DDBJ whole genome shotgun (WGS) entry which is preliminary data.</text>
</comment>
<accession>A0A5C6N4B9</accession>
<reference evidence="2 3" key="1">
    <citation type="submission" date="2019-04" db="EMBL/GenBank/DDBJ databases">
        <title>Chromosome genome assembly for Takifugu flavidus.</title>
        <authorList>
            <person name="Xiao S."/>
        </authorList>
    </citation>
    <scope>NUCLEOTIDE SEQUENCE [LARGE SCALE GENOMIC DNA]</scope>
    <source>
        <strain evidence="2">HTHZ2018</strain>
        <tissue evidence="2">Muscle</tissue>
    </source>
</reference>
<gene>
    <name evidence="2" type="ORF">D4764_05G0006500</name>
</gene>
<sequence length="77" mass="8599">MRWRGWLEGTTQTQAALDPRLRDSARSELGLLREEPGLEARGGMRLGGGCGKADKKRSKKLCGRNTGFQDRLSQLRI</sequence>